<proteinExistence type="predicted"/>
<dbReference type="EMBL" id="WMIB01000031">
    <property type="protein sequence ID" value="MTH55541.1"/>
    <property type="molecule type" value="Genomic_DNA"/>
</dbReference>
<dbReference type="Proteomes" id="UP000434639">
    <property type="component" value="Unassembled WGS sequence"/>
</dbReference>
<dbReference type="RefSeq" id="WP_155114036.1">
    <property type="nucleotide sequence ID" value="NZ_WMIB01000031.1"/>
</dbReference>
<dbReference type="OrthoDB" id="2725889at2"/>
<evidence type="ECO:0000313" key="2">
    <source>
        <dbReference type="EMBL" id="MTH55541.1"/>
    </source>
</evidence>
<accession>A0A7X2S9C7</accession>
<keyword evidence="1" id="KW-0472">Membrane</keyword>
<dbReference type="AlphaFoldDB" id="A0A7X2S9C7"/>
<sequence>MDDKEFDERLAQLGTAYNSLPAITGSKEIAEKVFKKEGKKKQRFLKLPAAAGFAGVFLAGGLLAFQILGGQGEMNNGTFVQQNNPPSQNEIQEKTSQAQQLFKDRLNELKTDTGNEDAELYPFVQEAQDSIQAFSSQPFANKKELDRQYAKLTALIDTRVSSIADTADRLAETKRTGENITNDELLLLLAKQDQMFEWYTEKWQNIASDAAPGSGGFEAALVSMNSGSYGDEEIRPVISEIRNAGYRFFHEGEGMINIQPDYSWTSAKLEGSLEKEAAEWLDLMLYEPFSSEGGVHDYSKLANQLLKMEQYVLNHPNFGRIDQVKSEYKELLTAYIAGGFYPLYDEPGSPEFLKSYDWIKSEHASSATFQAVKPYEDLYNQGELEKGQDPESGIVPDIPQVLKTAEPNGAFPVRLFPLTSELKGMYGEIKKSGSLSALEPEAAYKGLNVTESTAFLRVYLYALQKKDWETAYLLTDKRLSLEEFKGKSKQTDAEKLSREVYLIRENFNEDRTVAIELFLRDGTKQTFHAKQDGTPLSTKIAVK</sequence>
<feature type="transmembrane region" description="Helical" evidence="1">
    <location>
        <begin position="44"/>
        <end position="68"/>
    </location>
</feature>
<gene>
    <name evidence="2" type="ORF">GKZ89_19285</name>
</gene>
<organism evidence="2 3">
    <name type="scientific">Metabacillus mangrovi</name>
    <dbReference type="NCBI Taxonomy" id="1491830"/>
    <lineage>
        <taxon>Bacteria</taxon>
        <taxon>Bacillati</taxon>
        <taxon>Bacillota</taxon>
        <taxon>Bacilli</taxon>
        <taxon>Bacillales</taxon>
        <taxon>Bacillaceae</taxon>
        <taxon>Metabacillus</taxon>
    </lineage>
</organism>
<keyword evidence="1" id="KW-0812">Transmembrane</keyword>
<name>A0A7X2S9C7_9BACI</name>
<reference evidence="2 3" key="1">
    <citation type="journal article" date="2017" name="Int. J. Syst. Evol. Microbiol.">
        <title>Bacillus mangrovi sp. nov., isolated from a sediment sample from a mangrove forest.</title>
        <authorList>
            <person name="Gupta V."/>
            <person name="Singh P.K."/>
            <person name="Korpole S."/>
            <person name="Tanuku N.R.S."/>
            <person name="Pinnaka A.K."/>
        </authorList>
    </citation>
    <scope>NUCLEOTIDE SEQUENCE [LARGE SCALE GENOMIC DNA]</scope>
    <source>
        <strain evidence="2 3">KCTC 33872</strain>
    </source>
</reference>
<protein>
    <submittedName>
        <fullName evidence="2">Uncharacterized protein</fullName>
    </submittedName>
</protein>
<comment type="caution">
    <text evidence="2">The sequence shown here is derived from an EMBL/GenBank/DDBJ whole genome shotgun (WGS) entry which is preliminary data.</text>
</comment>
<evidence type="ECO:0000256" key="1">
    <source>
        <dbReference type="SAM" id="Phobius"/>
    </source>
</evidence>
<keyword evidence="3" id="KW-1185">Reference proteome</keyword>
<keyword evidence="1" id="KW-1133">Transmembrane helix</keyword>
<evidence type="ECO:0000313" key="3">
    <source>
        <dbReference type="Proteomes" id="UP000434639"/>
    </source>
</evidence>